<feature type="transmembrane region" description="Helical" evidence="1">
    <location>
        <begin position="67"/>
        <end position="84"/>
    </location>
</feature>
<gene>
    <name evidence="3" type="ORF">E5161_16240</name>
</gene>
<sequence length="233" mass="27322">MRPTGDFSMKFPRYFSQWKPKFWIVTETTYITEGDDMSETVQASTVGIELTKKDILDFNFSFWRKNGTLWIMLFFGFVILLAVMAEIADGRPFQDYVSFLVFLLIIILMPFLMYFSAKRSFNNKFLQEKKTYVFTPEGFTATSASTSVNTLWTDVQKVQMTKNTVLLFIASNAAHILPRRYLTGHPEIYTMIQQYIPKESRKKGKSRWLRNVVFYMVIFLVTVAIVQFMLSRQ</sequence>
<comment type="caution">
    <text evidence="3">The sequence shown here is derived from an EMBL/GenBank/DDBJ whole genome shotgun (WGS) entry which is preliminary data.</text>
</comment>
<dbReference type="AlphaFoldDB" id="A0A4U0F864"/>
<evidence type="ECO:0000313" key="3">
    <source>
        <dbReference type="EMBL" id="TJY40700.1"/>
    </source>
</evidence>
<accession>A0A4U0F864</accession>
<dbReference type="Pfam" id="PF14317">
    <property type="entry name" value="YcxB"/>
    <property type="match status" value="1"/>
</dbReference>
<feature type="transmembrane region" description="Helical" evidence="1">
    <location>
        <begin position="208"/>
        <end position="230"/>
    </location>
</feature>
<keyword evidence="1" id="KW-1133">Transmembrane helix</keyword>
<evidence type="ECO:0000259" key="2">
    <source>
        <dbReference type="Pfam" id="PF14317"/>
    </source>
</evidence>
<proteinExistence type="predicted"/>
<dbReference type="EMBL" id="SUPK01000008">
    <property type="protein sequence ID" value="TJY40700.1"/>
    <property type="molecule type" value="Genomic_DNA"/>
</dbReference>
<protein>
    <submittedName>
        <fullName evidence="3">YcxB family protein</fullName>
    </submittedName>
</protein>
<evidence type="ECO:0000313" key="4">
    <source>
        <dbReference type="Proteomes" id="UP000309673"/>
    </source>
</evidence>
<feature type="domain" description="YcxB-like C-terminal" evidence="2">
    <location>
        <begin position="134"/>
        <end position="180"/>
    </location>
</feature>
<organism evidence="3 4">
    <name type="scientific">Cohnella pontilimi</name>
    <dbReference type="NCBI Taxonomy" id="2564100"/>
    <lineage>
        <taxon>Bacteria</taxon>
        <taxon>Bacillati</taxon>
        <taxon>Bacillota</taxon>
        <taxon>Bacilli</taxon>
        <taxon>Bacillales</taxon>
        <taxon>Paenibacillaceae</taxon>
        <taxon>Cohnella</taxon>
    </lineage>
</organism>
<feature type="transmembrane region" description="Helical" evidence="1">
    <location>
        <begin position="96"/>
        <end position="115"/>
    </location>
</feature>
<keyword evidence="4" id="KW-1185">Reference proteome</keyword>
<dbReference type="OrthoDB" id="2678224at2"/>
<keyword evidence="1" id="KW-0812">Transmembrane</keyword>
<name>A0A4U0F864_9BACL</name>
<dbReference type="InterPro" id="IPR025588">
    <property type="entry name" value="YcxB-like_C"/>
</dbReference>
<evidence type="ECO:0000256" key="1">
    <source>
        <dbReference type="SAM" id="Phobius"/>
    </source>
</evidence>
<keyword evidence="1" id="KW-0472">Membrane</keyword>
<dbReference type="Proteomes" id="UP000309673">
    <property type="component" value="Unassembled WGS sequence"/>
</dbReference>
<reference evidence="3 4" key="1">
    <citation type="submission" date="2019-04" db="EMBL/GenBank/DDBJ databases">
        <title>Cohnella sp. nov., isolated from soil.</title>
        <authorList>
            <person name="Kim W."/>
        </authorList>
    </citation>
    <scope>NUCLEOTIDE SEQUENCE [LARGE SCALE GENOMIC DNA]</scope>
    <source>
        <strain evidence="3 4">CAU 1483</strain>
    </source>
</reference>